<dbReference type="Gene3D" id="3.30.870.10">
    <property type="entry name" value="Endonuclease Chain A"/>
    <property type="match status" value="2"/>
</dbReference>
<evidence type="ECO:0000256" key="4">
    <source>
        <dbReference type="ARBA" id="ARBA00022475"/>
    </source>
</evidence>
<name>A0A017HRB9_9RHOB</name>
<reference evidence="18 19" key="1">
    <citation type="submission" date="2013-02" db="EMBL/GenBank/DDBJ databases">
        <authorList>
            <person name="Fiebig A."/>
            <person name="Goeker M."/>
            <person name="Klenk H.-P.P."/>
        </authorList>
    </citation>
    <scope>NUCLEOTIDE SEQUENCE [LARGE SCALE GENOMIC DNA]</scope>
    <source>
        <strain evidence="18 19">DSM 19309</strain>
    </source>
</reference>
<evidence type="ECO:0000256" key="2">
    <source>
        <dbReference type="ARBA" id="ARBA00004613"/>
    </source>
</evidence>
<dbReference type="GO" id="GO:0032049">
    <property type="term" value="P:cardiolipin biosynthetic process"/>
    <property type="evidence" value="ECO:0007669"/>
    <property type="project" value="UniProtKB-UniRule"/>
</dbReference>
<dbReference type="InterPro" id="IPR027379">
    <property type="entry name" value="CLS_N"/>
</dbReference>
<evidence type="ECO:0000256" key="3">
    <source>
        <dbReference type="ARBA" id="ARBA00004651"/>
    </source>
</evidence>
<evidence type="ECO:0000256" key="15">
    <source>
        <dbReference type="NCBIfam" id="TIGR04265"/>
    </source>
</evidence>
<feature type="transmembrane region" description="Helical" evidence="16">
    <location>
        <begin position="29"/>
        <end position="50"/>
    </location>
</feature>
<evidence type="ECO:0000313" key="19">
    <source>
        <dbReference type="Proteomes" id="UP000019666"/>
    </source>
</evidence>
<protein>
    <recommendedName>
        <fullName evidence="15">Cardiolipin synthase</fullName>
        <ecNumber evidence="15">2.7.8.-</ecNumber>
    </recommendedName>
</protein>
<keyword evidence="4" id="KW-1003">Cell membrane</keyword>
<keyword evidence="19" id="KW-1185">Reference proteome</keyword>
<keyword evidence="7 18" id="KW-0808">Transferase</keyword>
<evidence type="ECO:0000256" key="1">
    <source>
        <dbReference type="ARBA" id="ARBA00003145"/>
    </source>
</evidence>
<dbReference type="EMBL" id="AOSK01000041">
    <property type="protein sequence ID" value="EYD76703.1"/>
    <property type="molecule type" value="Genomic_DNA"/>
</dbReference>
<evidence type="ECO:0000256" key="10">
    <source>
        <dbReference type="ARBA" id="ARBA00022989"/>
    </source>
</evidence>
<keyword evidence="6" id="KW-0964">Secreted</keyword>
<dbReference type="GO" id="GO:0005886">
    <property type="term" value="C:plasma membrane"/>
    <property type="evidence" value="ECO:0007669"/>
    <property type="project" value="UniProtKB-SubCell"/>
</dbReference>
<dbReference type="InterPro" id="IPR022924">
    <property type="entry name" value="Cardiolipin_synthase"/>
</dbReference>
<dbReference type="CDD" id="cd09112">
    <property type="entry name" value="PLDc_CLS_2"/>
    <property type="match status" value="1"/>
</dbReference>
<dbReference type="InterPro" id="IPR001736">
    <property type="entry name" value="PLipase_D/transphosphatidylase"/>
</dbReference>
<evidence type="ECO:0000256" key="7">
    <source>
        <dbReference type="ARBA" id="ARBA00022679"/>
    </source>
</evidence>
<evidence type="ECO:0000259" key="17">
    <source>
        <dbReference type="PROSITE" id="PS50035"/>
    </source>
</evidence>
<evidence type="ECO:0000256" key="11">
    <source>
        <dbReference type="ARBA" id="ARBA00023098"/>
    </source>
</evidence>
<dbReference type="InterPro" id="IPR025202">
    <property type="entry name" value="PLD-like_dom"/>
</dbReference>
<keyword evidence="8 16" id="KW-0812">Transmembrane</keyword>
<dbReference type="CDD" id="cd09110">
    <property type="entry name" value="PLDc_CLS_1"/>
    <property type="match status" value="1"/>
</dbReference>
<comment type="subcellular location">
    <subcellularLocation>
        <location evidence="3">Cell membrane</location>
        <topology evidence="3">Multi-pass membrane protein</topology>
    </subcellularLocation>
    <subcellularLocation>
        <location evidence="2">Secreted</location>
    </subcellularLocation>
</comment>
<evidence type="ECO:0000256" key="16">
    <source>
        <dbReference type="SAM" id="Phobius"/>
    </source>
</evidence>
<evidence type="ECO:0000313" key="18">
    <source>
        <dbReference type="EMBL" id="EYD76703.1"/>
    </source>
</evidence>
<dbReference type="SMART" id="SM00155">
    <property type="entry name" value="PLDc"/>
    <property type="match status" value="2"/>
</dbReference>
<dbReference type="PANTHER" id="PTHR21248:SF22">
    <property type="entry name" value="PHOSPHOLIPASE D"/>
    <property type="match status" value="1"/>
</dbReference>
<dbReference type="STRING" id="442562.Rumeso_01661"/>
<dbReference type="EC" id="2.7.8.-" evidence="15"/>
<evidence type="ECO:0000256" key="14">
    <source>
        <dbReference type="ARBA" id="ARBA00023264"/>
    </source>
</evidence>
<dbReference type="PATRIC" id="fig|442562.3.peg.1644"/>
<dbReference type="Pfam" id="PF13396">
    <property type="entry name" value="PLDc_N"/>
    <property type="match status" value="1"/>
</dbReference>
<comment type="caution">
    <text evidence="18">The sequence shown here is derived from an EMBL/GenBank/DDBJ whole genome shotgun (WGS) entry which is preliminary data.</text>
</comment>
<accession>A0A017HRB9</accession>
<feature type="domain" description="PLD phosphodiesterase" evidence="17">
    <location>
        <begin position="212"/>
        <end position="239"/>
    </location>
</feature>
<evidence type="ECO:0000256" key="13">
    <source>
        <dbReference type="ARBA" id="ARBA00023209"/>
    </source>
</evidence>
<evidence type="ECO:0000256" key="8">
    <source>
        <dbReference type="ARBA" id="ARBA00022692"/>
    </source>
</evidence>
<evidence type="ECO:0000256" key="9">
    <source>
        <dbReference type="ARBA" id="ARBA00022737"/>
    </source>
</evidence>
<dbReference type="RefSeq" id="WP_037277196.1">
    <property type="nucleotide sequence ID" value="NZ_KK088521.1"/>
</dbReference>
<dbReference type="NCBIfam" id="TIGR04265">
    <property type="entry name" value="bac_cardiolipin"/>
    <property type="match status" value="1"/>
</dbReference>
<organism evidence="18 19">
    <name type="scientific">Rubellimicrobium mesophilum DSM 19309</name>
    <dbReference type="NCBI Taxonomy" id="442562"/>
    <lineage>
        <taxon>Bacteria</taxon>
        <taxon>Pseudomonadati</taxon>
        <taxon>Pseudomonadota</taxon>
        <taxon>Alphaproteobacteria</taxon>
        <taxon>Rhodobacterales</taxon>
        <taxon>Roseobacteraceae</taxon>
        <taxon>Rubellimicrobium</taxon>
    </lineage>
</organism>
<evidence type="ECO:0000256" key="5">
    <source>
        <dbReference type="ARBA" id="ARBA00022516"/>
    </source>
</evidence>
<keyword evidence="12 16" id="KW-0472">Membrane</keyword>
<keyword evidence="11" id="KW-0443">Lipid metabolism</keyword>
<dbReference type="Pfam" id="PF13091">
    <property type="entry name" value="PLDc_2"/>
    <property type="match status" value="2"/>
</dbReference>
<sequence length="484" mass="54298">MSLFTLGVTIYFVAAAAYIVSENRRPQSAFAWLFLFLTLPVGGLVIYILFGRMRGGVGRTRKLVRQDEGRQRDGVRGAAQDEHDRAMERFASRPPLVRQMANLAHAACGALVTTSNHVEVLEDASAKYPRLLADLEAARGTIHLQYYIWRPDSLGMRLMSLLEAKVAQGVKVRIIYDPVGSFGIKTAIYIRRMRARGIEMWPSSPLWRVHTISYRNHRKIAVIDGRIGYTGGMNIGLEHLDPARVYGRQDYREWRDTHLRITGMAVRSLQRVFTIDWENATGEKLSGPEHFPPLAEGEVEDRQPVQLVLSGPDSEWRAVRQQYFGMIAAARERVRVRTPYFILDASLAEALKTAALSGIDVSVMVADGGPDQRLVYWAAQTYLVEIATAGVEVLLYEGGFLHAKTVVTDGWVASVGSGNWDIRSFSINYELNALVYDTAVAAELEAAYERDRAHCRVFDPDAYRAGPRLLRFRDSLARLVSPLL</sequence>
<keyword evidence="13" id="KW-0594">Phospholipid biosynthesis</keyword>
<comment type="function">
    <text evidence="1">Could be a virulence factor.</text>
</comment>
<feature type="domain" description="PLD phosphodiesterase" evidence="17">
    <location>
        <begin position="397"/>
        <end position="424"/>
    </location>
</feature>
<dbReference type="AlphaFoldDB" id="A0A017HRB9"/>
<evidence type="ECO:0000256" key="12">
    <source>
        <dbReference type="ARBA" id="ARBA00023136"/>
    </source>
</evidence>
<proteinExistence type="predicted"/>
<keyword evidence="14" id="KW-1208">Phospholipid metabolism</keyword>
<dbReference type="Proteomes" id="UP000019666">
    <property type="component" value="Unassembled WGS sequence"/>
</dbReference>
<dbReference type="GO" id="GO:0005576">
    <property type="term" value="C:extracellular region"/>
    <property type="evidence" value="ECO:0007669"/>
    <property type="project" value="UniProtKB-SubCell"/>
</dbReference>
<dbReference type="PROSITE" id="PS50035">
    <property type="entry name" value="PLD"/>
    <property type="match status" value="2"/>
</dbReference>
<keyword evidence="5" id="KW-0444">Lipid biosynthesis</keyword>
<dbReference type="GO" id="GO:0008808">
    <property type="term" value="F:cardiolipin synthase activity"/>
    <property type="evidence" value="ECO:0007669"/>
    <property type="project" value="UniProtKB-UniRule"/>
</dbReference>
<keyword evidence="9" id="KW-0677">Repeat</keyword>
<dbReference type="HOGENOM" id="CLU_038053_1_1_5"/>
<dbReference type="SUPFAM" id="SSF56024">
    <property type="entry name" value="Phospholipase D/nuclease"/>
    <property type="match status" value="2"/>
</dbReference>
<keyword evidence="10 16" id="KW-1133">Transmembrane helix</keyword>
<dbReference type="PANTHER" id="PTHR21248">
    <property type="entry name" value="CARDIOLIPIN SYNTHASE"/>
    <property type="match status" value="1"/>
</dbReference>
<evidence type="ECO:0000256" key="6">
    <source>
        <dbReference type="ARBA" id="ARBA00022525"/>
    </source>
</evidence>
<gene>
    <name evidence="18" type="ORF">Rumeso_01661</name>
</gene>